<dbReference type="InterPro" id="IPR004360">
    <property type="entry name" value="Glyas_Fos-R_dOase_dom"/>
</dbReference>
<protein>
    <recommendedName>
        <fullName evidence="2">VOC domain-containing protein</fullName>
    </recommendedName>
</protein>
<dbReference type="EMBL" id="FAXA01000402">
    <property type="protein sequence ID" value="CUV03387.1"/>
    <property type="molecule type" value="Genomic_DNA"/>
</dbReference>
<evidence type="ECO:0000259" key="2">
    <source>
        <dbReference type="PROSITE" id="PS51819"/>
    </source>
</evidence>
<dbReference type="SUPFAM" id="SSF54593">
    <property type="entry name" value="Glyoxalase/Bleomycin resistance protein/Dihydroxybiphenyl dioxygenase"/>
    <property type="match status" value="1"/>
</dbReference>
<gene>
    <name evidence="3" type="ORF">MGWOODY_Clf1345</name>
</gene>
<dbReference type="AlphaFoldDB" id="A0A170QAY4"/>
<dbReference type="GO" id="GO:0004493">
    <property type="term" value="F:methylmalonyl-CoA epimerase activity"/>
    <property type="evidence" value="ECO:0007669"/>
    <property type="project" value="TreeGrafter"/>
</dbReference>
<feature type="domain" description="VOC" evidence="2">
    <location>
        <begin position="4"/>
        <end position="117"/>
    </location>
</feature>
<organism evidence="3">
    <name type="scientific">hydrothermal vent metagenome</name>
    <dbReference type="NCBI Taxonomy" id="652676"/>
    <lineage>
        <taxon>unclassified sequences</taxon>
        <taxon>metagenomes</taxon>
        <taxon>ecological metagenomes</taxon>
    </lineage>
</organism>
<proteinExistence type="predicted"/>
<dbReference type="InterPro" id="IPR051785">
    <property type="entry name" value="MMCE/EMCE_epimerase"/>
</dbReference>
<dbReference type="GO" id="GO:0046491">
    <property type="term" value="P:L-methylmalonyl-CoA metabolic process"/>
    <property type="evidence" value="ECO:0007669"/>
    <property type="project" value="TreeGrafter"/>
</dbReference>
<evidence type="ECO:0000256" key="1">
    <source>
        <dbReference type="ARBA" id="ARBA00022723"/>
    </source>
</evidence>
<dbReference type="InterPro" id="IPR029068">
    <property type="entry name" value="Glyas_Bleomycin-R_OHBP_Dase"/>
</dbReference>
<reference evidence="3" key="1">
    <citation type="submission" date="2015-10" db="EMBL/GenBank/DDBJ databases">
        <authorList>
            <person name="Gilbert D.G."/>
        </authorList>
    </citation>
    <scope>NUCLEOTIDE SEQUENCE</scope>
</reference>
<dbReference type="Gene3D" id="3.10.180.10">
    <property type="entry name" value="2,3-Dihydroxybiphenyl 1,2-Dioxygenase, domain 1"/>
    <property type="match status" value="1"/>
</dbReference>
<dbReference type="GO" id="GO:0046872">
    <property type="term" value="F:metal ion binding"/>
    <property type="evidence" value="ECO:0007669"/>
    <property type="project" value="UniProtKB-KW"/>
</dbReference>
<dbReference type="PANTHER" id="PTHR43048:SF5">
    <property type="entry name" value="BLR5325 PROTEIN"/>
    <property type="match status" value="1"/>
</dbReference>
<name>A0A170QAY4_9ZZZZ</name>
<keyword evidence="1" id="KW-0479">Metal-binding</keyword>
<dbReference type="Pfam" id="PF00903">
    <property type="entry name" value="Glyoxalase"/>
    <property type="match status" value="1"/>
</dbReference>
<dbReference type="PANTHER" id="PTHR43048">
    <property type="entry name" value="METHYLMALONYL-COA EPIMERASE"/>
    <property type="match status" value="1"/>
</dbReference>
<dbReference type="InterPro" id="IPR037523">
    <property type="entry name" value="VOC_core"/>
</dbReference>
<dbReference type="PROSITE" id="PS51819">
    <property type="entry name" value="VOC"/>
    <property type="match status" value="1"/>
</dbReference>
<evidence type="ECO:0000313" key="3">
    <source>
        <dbReference type="EMBL" id="CUV03387.1"/>
    </source>
</evidence>
<accession>A0A170QAY4</accession>
<sequence>MGLSLNHVHLKTPDPQKTAQFYIDTLGATKIADVGDIGVRLDLHGLTLNVTKHIETQTRDQKYGIEHIAIDADDIQGMIDSLKANGAKILEETSVSGDRRVVFFEGPDGVQLEFIEKK</sequence>